<evidence type="ECO:0000313" key="4">
    <source>
        <dbReference type="Proteomes" id="UP000070539"/>
    </source>
</evidence>
<gene>
    <name evidence="3" type="ORF">CLNEO_16260</name>
</gene>
<dbReference type="InterPro" id="IPR039445">
    <property type="entry name" value="DauR-like_HTH"/>
</dbReference>
<dbReference type="PANTHER" id="PTHR35568">
    <property type="entry name" value="TRANSCRIPTIONAL REGULATOR DAUR"/>
    <property type="match status" value="1"/>
</dbReference>
<reference evidence="3 4" key="1">
    <citation type="submission" date="2016-01" db="EMBL/GenBank/DDBJ databases">
        <title>Genome sequence of Clostridium neopropionicum X4, DSM-3847.</title>
        <authorList>
            <person name="Poehlein A."/>
            <person name="Beck M.H."/>
            <person name="Bengelsdorf F.R."/>
            <person name="Daniel R."/>
            <person name="Duerre P."/>
        </authorList>
    </citation>
    <scope>NUCLEOTIDE SEQUENCE [LARGE SCALE GENOMIC DNA]</scope>
    <source>
        <strain evidence="3 4">DSM-3847</strain>
    </source>
</reference>
<evidence type="ECO:0000313" key="3">
    <source>
        <dbReference type="EMBL" id="KXL53083.1"/>
    </source>
</evidence>
<comment type="caution">
    <text evidence="3">The sequence shown here is derived from an EMBL/GenBank/DDBJ whole genome shotgun (WGS) entry which is preliminary data.</text>
</comment>
<dbReference type="STRING" id="36847.CLNEO_16260"/>
<feature type="domain" description="Transcriptional regulator DauR-like HTH" evidence="2">
    <location>
        <begin position="159"/>
        <end position="216"/>
    </location>
</feature>
<dbReference type="InterPro" id="IPR039446">
    <property type="entry name" value="DauR-like"/>
</dbReference>
<organism evidence="3 4">
    <name type="scientific">Anaerotignum neopropionicum</name>
    <dbReference type="NCBI Taxonomy" id="36847"/>
    <lineage>
        <taxon>Bacteria</taxon>
        <taxon>Bacillati</taxon>
        <taxon>Bacillota</taxon>
        <taxon>Clostridia</taxon>
        <taxon>Lachnospirales</taxon>
        <taxon>Anaerotignaceae</taxon>
        <taxon>Anaerotignum</taxon>
    </lineage>
</organism>
<name>A0A136WF72_9FIRM</name>
<dbReference type="EMBL" id="LRVM01000004">
    <property type="protein sequence ID" value="KXL53083.1"/>
    <property type="molecule type" value="Genomic_DNA"/>
</dbReference>
<dbReference type="Pfam" id="PF13309">
    <property type="entry name" value="HTH_22"/>
    <property type="match status" value="1"/>
</dbReference>
<evidence type="ECO:0000259" key="1">
    <source>
        <dbReference type="Pfam" id="PF08348"/>
    </source>
</evidence>
<dbReference type="AlphaFoldDB" id="A0A136WF72"/>
<dbReference type="Proteomes" id="UP000070539">
    <property type="component" value="Unassembled WGS sequence"/>
</dbReference>
<sequence length="220" mass="24358">MECPTFSLSERDRAILNSFIHITDGIAEFLGGYCEVVIHNLENMDHSVMHIINGHLSGRQTGAAISEVTLSFLNRMMAEPSLKHVCYFAKNNRGETFKASIIPILGEKGNIIGLICLNMYLAAPISALVQSMTQGDGTKQESISETFVENTTELMLNALDEAKKTVFSNLSISSSNKNKEIVSILYQKGIFNLKDSVITIAEHLGISKNTVYMHIRNMNK</sequence>
<dbReference type="PATRIC" id="fig|36847.3.peg.1897"/>
<dbReference type="OrthoDB" id="9796595at2"/>
<evidence type="ECO:0000259" key="2">
    <source>
        <dbReference type="Pfam" id="PF13309"/>
    </source>
</evidence>
<dbReference type="Pfam" id="PF08348">
    <property type="entry name" value="PAS_6"/>
    <property type="match status" value="1"/>
</dbReference>
<dbReference type="InterPro" id="IPR013559">
    <property type="entry name" value="YheO"/>
</dbReference>
<feature type="domain" description="YheO-like" evidence="1">
    <location>
        <begin position="16"/>
        <end position="124"/>
    </location>
</feature>
<dbReference type="PANTHER" id="PTHR35568:SF1">
    <property type="entry name" value="TRANSCRIPTIONAL REGULATOR DAUR"/>
    <property type="match status" value="1"/>
</dbReference>
<dbReference type="RefSeq" id="WP_066087179.1">
    <property type="nucleotide sequence ID" value="NZ_LRVM01000004.1"/>
</dbReference>
<protein>
    <submittedName>
        <fullName evidence="3">YheO-like PAS domain protein</fullName>
    </submittedName>
</protein>
<accession>A0A136WF72</accession>
<proteinExistence type="predicted"/>
<keyword evidence="4" id="KW-1185">Reference proteome</keyword>